<keyword evidence="1" id="KW-0472">Membrane</keyword>
<feature type="transmembrane region" description="Helical" evidence="1">
    <location>
        <begin position="28"/>
        <end position="49"/>
    </location>
</feature>
<keyword evidence="1" id="KW-1133">Transmembrane helix</keyword>
<sequence length="209" mass="22195">MSGEENSSRQAMRSLTASLIRFGRDRDAALAVEFAMVLVPMLGLLGAIFETGIVYFKSQQLQIATQRASRAVLTHSLGSMTYQSFIDNYVCTWQSTGAVAAGTLSKSFDCSKLLVDIADVGTGTDWSNASTSNAFYLAPPSSSATITMPAPGHIAVVRIVYPMPAVTAILTGGILTGITLGKTTSGEVAYSNRWTHLLFGVAAFRVEPT</sequence>
<dbReference type="EMBL" id="VJMF01000041">
    <property type="protein sequence ID" value="TRL33762.1"/>
    <property type="molecule type" value="Genomic_DNA"/>
</dbReference>
<keyword evidence="1" id="KW-0812">Transmembrane</keyword>
<gene>
    <name evidence="3" type="ORF">FM996_10605</name>
</gene>
<organism evidence="3 4">
    <name type="scientific">Methylosinus sporium</name>
    <dbReference type="NCBI Taxonomy" id="428"/>
    <lineage>
        <taxon>Bacteria</taxon>
        <taxon>Pseudomonadati</taxon>
        <taxon>Pseudomonadota</taxon>
        <taxon>Alphaproteobacteria</taxon>
        <taxon>Hyphomicrobiales</taxon>
        <taxon>Methylocystaceae</taxon>
        <taxon>Methylosinus</taxon>
    </lineage>
</organism>
<proteinExistence type="predicted"/>
<dbReference type="InterPro" id="IPR012495">
    <property type="entry name" value="TadE-like_dom"/>
</dbReference>
<evidence type="ECO:0000256" key="1">
    <source>
        <dbReference type="SAM" id="Phobius"/>
    </source>
</evidence>
<dbReference type="Pfam" id="PF07811">
    <property type="entry name" value="TadE"/>
    <property type="match status" value="1"/>
</dbReference>
<evidence type="ECO:0000259" key="2">
    <source>
        <dbReference type="Pfam" id="PF07811"/>
    </source>
</evidence>
<evidence type="ECO:0000313" key="4">
    <source>
        <dbReference type="Proteomes" id="UP000316781"/>
    </source>
</evidence>
<comment type="caution">
    <text evidence="3">The sequence shown here is derived from an EMBL/GenBank/DDBJ whole genome shotgun (WGS) entry which is preliminary data.</text>
</comment>
<feature type="domain" description="TadE-like" evidence="2">
    <location>
        <begin position="30"/>
        <end position="70"/>
    </location>
</feature>
<protein>
    <submittedName>
        <fullName evidence="3">Pilus assembly protein</fullName>
    </submittedName>
</protein>
<dbReference type="Proteomes" id="UP000316781">
    <property type="component" value="Unassembled WGS sequence"/>
</dbReference>
<dbReference type="AlphaFoldDB" id="A0A549SVV3"/>
<reference evidence="3 4" key="1">
    <citation type="submission" date="2019-07" db="EMBL/GenBank/DDBJ databases">
        <title>Ln-dependent methylotrophs.</title>
        <authorList>
            <person name="Tani A."/>
        </authorList>
    </citation>
    <scope>NUCLEOTIDE SEQUENCE [LARGE SCALE GENOMIC DNA]</scope>
    <source>
        <strain evidence="3 4">SM89A</strain>
    </source>
</reference>
<accession>A0A549SVV3</accession>
<name>A0A549SVV3_METSR</name>
<evidence type="ECO:0000313" key="3">
    <source>
        <dbReference type="EMBL" id="TRL33762.1"/>
    </source>
</evidence>